<dbReference type="InterPro" id="IPR029058">
    <property type="entry name" value="AB_hydrolase_fold"/>
</dbReference>
<keyword evidence="3" id="KW-1185">Reference proteome</keyword>
<feature type="domain" description="AB hydrolase-1" evidence="1">
    <location>
        <begin position="67"/>
        <end position="283"/>
    </location>
</feature>
<comment type="caution">
    <text evidence="2">The sequence shown here is derived from an EMBL/GenBank/DDBJ whole genome shotgun (WGS) entry which is preliminary data.</text>
</comment>
<dbReference type="InterPro" id="IPR052370">
    <property type="entry name" value="Meta-cleavage_hydrolase"/>
</dbReference>
<proteinExistence type="predicted"/>
<dbReference type="InterPro" id="IPR000073">
    <property type="entry name" value="AB_hydrolase_1"/>
</dbReference>
<evidence type="ECO:0000313" key="2">
    <source>
        <dbReference type="EMBL" id="MBB5316421.1"/>
    </source>
</evidence>
<organism evidence="2 3">
    <name type="scientific">Tunturiibacter empetritectus</name>
    <dbReference type="NCBI Taxonomy" id="3069691"/>
    <lineage>
        <taxon>Bacteria</taxon>
        <taxon>Pseudomonadati</taxon>
        <taxon>Acidobacteriota</taxon>
        <taxon>Terriglobia</taxon>
        <taxon>Terriglobales</taxon>
        <taxon>Acidobacteriaceae</taxon>
        <taxon>Tunturiibacter</taxon>
    </lineage>
</organism>
<name>A0A7W8MQ67_9BACT</name>
<dbReference type="AlphaFoldDB" id="A0A7W8MQ67"/>
<dbReference type="Gene3D" id="3.40.50.1820">
    <property type="entry name" value="alpha/beta hydrolase"/>
    <property type="match status" value="1"/>
</dbReference>
<sequence>MKLALRVLVVVLLLAAVIGLAFYRYPLWFADQHTRFHLWRQGVKSDYIEAGGYRLHYFEAGSADGTPLVLVHGLGARGEDWGAMIPALAAQGFHVYVPDLLGYGRSPKPNVSYSISLQEQTVAAFMQAVHVSRADVGGWSMGGWVAMKLALDHPEMVDRLIVYDSAGLYFPATFGPELFTPSDPAGVRKLIAILTPKPRVIPDFAAEAMVRKLQGNAWVVNRSTASMIGGRDLLDFRLHDISQPMLIVWGAQDELIPLASGEAIHRGVPQSVLDVVEGCGHLAPAECAKPVVEGTVEFLRSQPPMRGGGRTFAAGSF</sequence>
<reference evidence="2" key="1">
    <citation type="submission" date="2020-08" db="EMBL/GenBank/DDBJ databases">
        <title>Genomic Encyclopedia of Type Strains, Phase IV (KMG-V): Genome sequencing to study the core and pangenomes of soil and plant-associated prokaryotes.</title>
        <authorList>
            <person name="Whitman W."/>
        </authorList>
    </citation>
    <scope>NUCLEOTIDE SEQUENCE [LARGE SCALE GENOMIC DNA]</scope>
    <source>
        <strain evidence="2">M8UP27</strain>
    </source>
</reference>
<dbReference type="PANTHER" id="PTHR43139:SF52">
    <property type="entry name" value="SI:DKEY-122A22.2"/>
    <property type="match status" value="1"/>
</dbReference>
<dbReference type="Pfam" id="PF00561">
    <property type="entry name" value="Abhydrolase_1"/>
    <property type="match status" value="1"/>
</dbReference>
<dbReference type="PRINTS" id="PR00111">
    <property type="entry name" value="ABHYDROLASE"/>
</dbReference>
<accession>A0A7W8MQ67</accession>
<dbReference type="PANTHER" id="PTHR43139">
    <property type="entry name" value="SI:DKEY-122A22.2"/>
    <property type="match status" value="1"/>
</dbReference>
<protein>
    <submittedName>
        <fullName evidence="2">Pimeloyl-ACP methyl ester carboxylesterase</fullName>
    </submittedName>
</protein>
<evidence type="ECO:0000259" key="1">
    <source>
        <dbReference type="Pfam" id="PF00561"/>
    </source>
</evidence>
<dbReference type="Proteomes" id="UP000568106">
    <property type="component" value="Unassembled WGS sequence"/>
</dbReference>
<dbReference type="SUPFAM" id="SSF53474">
    <property type="entry name" value="alpha/beta-Hydrolases"/>
    <property type="match status" value="1"/>
</dbReference>
<dbReference type="EMBL" id="JACHDY010000001">
    <property type="protein sequence ID" value="MBB5316421.1"/>
    <property type="molecule type" value="Genomic_DNA"/>
</dbReference>
<evidence type="ECO:0000313" key="3">
    <source>
        <dbReference type="Proteomes" id="UP000568106"/>
    </source>
</evidence>
<gene>
    <name evidence="2" type="ORF">HDF09_001071</name>
</gene>